<dbReference type="FunFam" id="1.10.510.10:FF:000571">
    <property type="entry name" value="Maternal embryonic leucine zipper kinase"/>
    <property type="match status" value="1"/>
</dbReference>
<dbReference type="PROSITE" id="PS00108">
    <property type="entry name" value="PROTEIN_KINASE_ST"/>
    <property type="match status" value="1"/>
</dbReference>
<dbReference type="PANTHER" id="PTHR24345">
    <property type="entry name" value="SERINE/THREONINE-PROTEIN KINASE PLK"/>
    <property type="match status" value="1"/>
</dbReference>
<dbReference type="InterPro" id="IPR000719">
    <property type="entry name" value="Prot_kinase_dom"/>
</dbReference>
<dbReference type="GO" id="GO:0000922">
    <property type="term" value="C:spindle pole"/>
    <property type="evidence" value="ECO:0007669"/>
    <property type="project" value="TreeGrafter"/>
</dbReference>
<dbReference type="GO" id="GO:0005524">
    <property type="term" value="F:ATP binding"/>
    <property type="evidence" value="ECO:0007669"/>
    <property type="project" value="UniProtKB-UniRule"/>
</dbReference>
<dbReference type="EC" id="2.7.11.21" evidence="10"/>
<dbReference type="GO" id="GO:0004674">
    <property type="term" value="F:protein serine/threonine kinase activity"/>
    <property type="evidence" value="ECO:0007669"/>
    <property type="project" value="UniProtKB-KW"/>
</dbReference>
<evidence type="ECO:0000313" key="11">
    <source>
        <dbReference type="Proteomes" id="UP001152049"/>
    </source>
</evidence>
<keyword evidence="4 10" id="KW-0418">Kinase</keyword>
<dbReference type="FunFam" id="3.30.1120.30:FF:000004">
    <property type="entry name" value="Serine/threonine-protein kinase"/>
    <property type="match status" value="1"/>
</dbReference>
<dbReference type="OrthoDB" id="408964at2759"/>
<feature type="domain" description="Protein kinase" evidence="9">
    <location>
        <begin position="304"/>
        <end position="565"/>
    </location>
</feature>
<keyword evidence="3 6" id="KW-0547">Nucleotide-binding</keyword>
<dbReference type="Gene3D" id="3.30.1120.30">
    <property type="entry name" value="POLO box domain"/>
    <property type="match status" value="1"/>
</dbReference>
<evidence type="ECO:0000256" key="1">
    <source>
        <dbReference type="ARBA" id="ARBA00022527"/>
    </source>
</evidence>
<feature type="coiled-coil region" evidence="7">
    <location>
        <begin position="158"/>
        <end position="192"/>
    </location>
</feature>
<dbReference type="EMBL" id="JAOQAZ010000001">
    <property type="protein sequence ID" value="KAJ4272291.1"/>
    <property type="molecule type" value="Genomic_DNA"/>
</dbReference>
<dbReference type="AlphaFoldDB" id="A0A9W8SIZ4"/>
<feature type="compositionally biased region" description="Pro residues" evidence="8">
    <location>
        <begin position="284"/>
        <end position="294"/>
    </location>
</feature>
<dbReference type="Gene3D" id="1.10.510.10">
    <property type="entry name" value="Transferase(Phosphotransferase) domain 1"/>
    <property type="match status" value="1"/>
</dbReference>
<name>A0A9W8SIZ4_9HYPO</name>
<dbReference type="InterPro" id="IPR008271">
    <property type="entry name" value="Ser/Thr_kinase_AS"/>
</dbReference>
<dbReference type="PROSITE" id="PS50011">
    <property type="entry name" value="PROTEIN_KINASE_DOM"/>
    <property type="match status" value="1"/>
</dbReference>
<comment type="caution">
    <text evidence="10">The sequence shown here is derived from an EMBL/GenBank/DDBJ whole genome shotgun (WGS) entry which is preliminary data.</text>
</comment>
<dbReference type="CDD" id="cd13118">
    <property type="entry name" value="POLO_box_1"/>
    <property type="match status" value="1"/>
</dbReference>
<dbReference type="InterPro" id="IPR036947">
    <property type="entry name" value="POLO_box_dom_sf"/>
</dbReference>
<dbReference type="GO" id="GO:0005816">
    <property type="term" value="C:spindle pole body"/>
    <property type="evidence" value="ECO:0007669"/>
    <property type="project" value="TreeGrafter"/>
</dbReference>
<dbReference type="SUPFAM" id="SSF82615">
    <property type="entry name" value="Polo-box domain"/>
    <property type="match status" value="2"/>
</dbReference>
<dbReference type="InterPro" id="IPR033701">
    <property type="entry name" value="POLO_box_1"/>
</dbReference>
<dbReference type="Pfam" id="PF00069">
    <property type="entry name" value="Pkinase"/>
    <property type="match status" value="1"/>
</dbReference>
<gene>
    <name evidence="10" type="primary">CDC5</name>
    <name evidence="10" type="ORF">NW762_001003</name>
</gene>
<dbReference type="GO" id="GO:0005634">
    <property type="term" value="C:nucleus"/>
    <property type="evidence" value="ECO:0007669"/>
    <property type="project" value="TreeGrafter"/>
</dbReference>
<dbReference type="PANTHER" id="PTHR24345:SF0">
    <property type="entry name" value="CELL CYCLE SERINE_THREONINE-PROTEIN KINASE CDC5_MSD2"/>
    <property type="match status" value="1"/>
</dbReference>
<dbReference type="GO" id="GO:0007052">
    <property type="term" value="P:mitotic spindle organization"/>
    <property type="evidence" value="ECO:0007669"/>
    <property type="project" value="TreeGrafter"/>
</dbReference>
<dbReference type="CDD" id="cd14099">
    <property type="entry name" value="STKc_PLK"/>
    <property type="match status" value="1"/>
</dbReference>
<reference evidence="10" key="1">
    <citation type="submission" date="2022-09" db="EMBL/GenBank/DDBJ databases">
        <title>Fusarium specimens isolated from Avocado Roots.</title>
        <authorList>
            <person name="Stajich J."/>
            <person name="Roper C."/>
            <person name="Heimlech-Rivalta G."/>
        </authorList>
    </citation>
    <scope>NUCLEOTIDE SEQUENCE</scope>
    <source>
        <strain evidence="10">CF00136</strain>
    </source>
</reference>
<evidence type="ECO:0000256" key="4">
    <source>
        <dbReference type="ARBA" id="ARBA00022777"/>
    </source>
</evidence>
<evidence type="ECO:0000256" key="7">
    <source>
        <dbReference type="SAM" id="Coils"/>
    </source>
</evidence>
<evidence type="ECO:0000256" key="5">
    <source>
        <dbReference type="ARBA" id="ARBA00022840"/>
    </source>
</evidence>
<keyword evidence="11" id="KW-1185">Reference proteome</keyword>
<keyword evidence="2 10" id="KW-0808">Transferase</keyword>
<sequence length="1241" mass="139850">MVPLPLFKLGALFVRHVSKYGANHIKAQAHDHARFRAFAARYGQYIHQINMRMSVALLRNPEAERRAKEKAEAPTVKTEEQQKRDDELKQKQTSETIKRNTPFQNIWRRKFRALPENKAVDLFADVIGDVFILSVAIALIVYETYRSSQKPDMNRLRIEELDQKLEELQKREEELEEAEKRQKDRYESLEEALHRPSRHSNAVANLVTCSRHFGQRFADNSSNLCIATSELLTSMAHRLAPRGGIDLEALSPRDANAQRVPKMTDIKTKTAAQLKAAKEKEHPPPPPTEVPEPPSADRPDGATYQVGKLLGKGGFAVCYSGQLLPTKQKFALKIVKSHMPPKMEQKFQTELQIHSKMKHKNVVQFLRAFSHEKCTYLILELCPNGSLMDMVKRRKGLTEPEVRFYSVQIAGAIKYMHSKGIIHRDLKMGNIFLDSQMNAKIGDFGLAALLVTGRDMHTIRRTTLCGTPNYIAPEILEKGKKGHDHMVDIWSLGIIMYAMFTSKPPFQSSTTDEIYRRARERDYDWPSAETSRRYISQEAKELVATMLQDADCRPEPEVIIQHPFFTCGYMPTEAEMSSRLREVPPDREEFYATRMSSSLQAQSYRNFKDMCRECGIGPWCAVQAIHTQTWKEMAAEEKAGLTPLIPLEEGIVYRPFEEWLKEQQQMKARYTASASAQASIATEDPLSASQRAPAGLLRQPPQSFAAQQRMQHRPASSLVPAKPRPAPEAALSASQSMRARSRKELPREAPLRETTESAAKSLRSSSRSAPPLASSSARSSSQQPPERQLSERPTLDRQASAPATTAPPAPAAPPKKDTGSMRPATLFSSSERQDSISGTKPDLILDRLHRLQNELERALNSRTMAIISSKTVTPPHPHVVVKWVDYTNKFGLGYILNDGSVGCILRDIPTTENGKAALLPPAGVFIRGAERHIIRREDETYDDRSQPLPMTQPIKFFENNGESGLSEVIVSPEQFRVTVNEDGTAGKMQPGKDIFQHRKRERIILWKKFANYMIAYGRDDAVPVEETDPAGAISPGQKGTVAELVTFYQRFGDVGCWVFCDGHLQFNFPDHTKIVIDHTGTWCHFWHLPQDAAERLAATGTIGAAALDDRAMLSYPLQTLLNFQAKPAAPRAGRTTTSTRRRPEIAPDLQGIPASNDFRRKIVFIKDVVKEWVTNGGLGNSQMSRESRLRWGGHRETISSHAPQKHVWVTVGARWGDQRISTYVDPRKPWELGEDVDHSKK</sequence>
<dbReference type="Proteomes" id="UP001152049">
    <property type="component" value="Unassembled WGS sequence"/>
</dbReference>
<evidence type="ECO:0000256" key="3">
    <source>
        <dbReference type="ARBA" id="ARBA00022741"/>
    </source>
</evidence>
<dbReference type="InterPro" id="IPR017441">
    <property type="entry name" value="Protein_kinase_ATP_BS"/>
</dbReference>
<keyword evidence="1" id="KW-0723">Serine/threonine-protein kinase</keyword>
<evidence type="ECO:0000256" key="6">
    <source>
        <dbReference type="PROSITE-ProRule" id="PRU10141"/>
    </source>
</evidence>
<feature type="region of interest" description="Disordered" evidence="8">
    <location>
        <begin position="271"/>
        <end position="302"/>
    </location>
</feature>
<dbReference type="SMART" id="SM00220">
    <property type="entry name" value="S_TKc"/>
    <property type="match status" value="1"/>
</dbReference>
<dbReference type="SUPFAM" id="SSF56112">
    <property type="entry name" value="Protein kinase-like (PK-like)"/>
    <property type="match status" value="1"/>
</dbReference>
<feature type="compositionally biased region" description="Polar residues" evidence="8">
    <location>
        <begin position="826"/>
        <end position="838"/>
    </location>
</feature>
<evidence type="ECO:0000313" key="10">
    <source>
        <dbReference type="EMBL" id="KAJ4272291.1"/>
    </source>
</evidence>
<dbReference type="InterPro" id="IPR011009">
    <property type="entry name" value="Kinase-like_dom_sf"/>
</dbReference>
<dbReference type="InterPro" id="IPR010754">
    <property type="entry name" value="OPA3-like"/>
</dbReference>
<evidence type="ECO:0000259" key="9">
    <source>
        <dbReference type="PROSITE" id="PS50011"/>
    </source>
</evidence>
<dbReference type="PROSITE" id="PS00107">
    <property type="entry name" value="PROTEIN_KINASE_ATP"/>
    <property type="match status" value="1"/>
</dbReference>
<feature type="region of interest" description="Disordered" evidence="8">
    <location>
        <begin position="702"/>
        <end position="838"/>
    </location>
</feature>
<accession>A0A9W8SIZ4</accession>
<keyword evidence="7" id="KW-0175">Coiled coil</keyword>
<dbReference type="Pfam" id="PF07047">
    <property type="entry name" value="OPA3"/>
    <property type="match status" value="1"/>
</dbReference>
<dbReference type="GO" id="GO:0000776">
    <property type="term" value="C:kinetochore"/>
    <property type="evidence" value="ECO:0007669"/>
    <property type="project" value="TreeGrafter"/>
</dbReference>
<proteinExistence type="predicted"/>
<evidence type="ECO:0000256" key="8">
    <source>
        <dbReference type="SAM" id="MobiDB-lite"/>
    </source>
</evidence>
<feature type="compositionally biased region" description="Low complexity" evidence="8">
    <location>
        <begin position="756"/>
        <end position="787"/>
    </location>
</feature>
<evidence type="ECO:0000256" key="2">
    <source>
        <dbReference type="ARBA" id="ARBA00022679"/>
    </source>
</evidence>
<feature type="compositionally biased region" description="Basic and acidic residues" evidence="8">
    <location>
        <begin position="742"/>
        <end position="755"/>
    </location>
</feature>
<feature type="region of interest" description="Disordered" evidence="8">
    <location>
        <begin position="64"/>
        <end position="95"/>
    </location>
</feature>
<dbReference type="FunFam" id="3.30.200.20:FF:000042">
    <property type="entry name" value="Aurora kinase A"/>
    <property type="match status" value="1"/>
</dbReference>
<feature type="binding site" evidence="6">
    <location>
        <position position="333"/>
    </location>
    <ligand>
        <name>ATP</name>
        <dbReference type="ChEBI" id="CHEBI:30616"/>
    </ligand>
</feature>
<protein>
    <submittedName>
        <fullName evidence="10">Cell cycle serine/threonine-protein kinase cdc5/MSD2</fullName>
        <ecNumber evidence="10">2.7.11.21</ecNumber>
    </submittedName>
</protein>
<organism evidence="10 11">
    <name type="scientific">Fusarium torreyae</name>
    <dbReference type="NCBI Taxonomy" id="1237075"/>
    <lineage>
        <taxon>Eukaryota</taxon>
        <taxon>Fungi</taxon>
        <taxon>Dikarya</taxon>
        <taxon>Ascomycota</taxon>
        <taxon>Pezizomycotina</taxon>
        <taxon>Sordariomycetes</taxon>
        <taxon>Hypocreomycetidae</taxon>
        <taxon>Hypocreales</taxon>
        <taxon>Nectriaceae</taxon>
        <taxon>Fusarium</taxon>
    </lineage>
</organism>
<keyword evidence="5 6" id="KW-0067">ATP-binding</keyword>
<dbReference type="GO" id="GO:0005737">
    <property type="term" value="C:cytoplasm"/>
    <property type="evidence" value="ECO:0007669"/>
    <property type="project" value="TreeGrafter"/>
</dbReference>